<dbReference type="PANTHER" id="PTHR23343:SF117">
    <property type="entry name" value="ZONA PELLUCIDA SPERM-BINDING PROTEIN 4-LIKE ISOFORM X1"/>
    <property type="match status" value="1"/>
</dbReference>
<dbReference type="InterPro" id="IPR044913">
    <property type="entry name" value="P_trefoil_dom_sf"/>
</dbReference>
<feature type="disulfide bond" evidence="11">
    <location>
        <begin position="344"/>
        <end position="359"/>
    </location>
</feature>
<evidence type="ECO:0000256" key="3">
    <source>
        <dbReference type="ARBA" id="ARBA00022530"/>
    </source>
</evidence>
<feature type="region of interest" description="Disordered" evidence="12">
    <location>
        <begin position="64"/>
        <end position="100"/>
    </location>
</feature>
<keyword evidence="4" id="KW-0165">Cleavage on pair of basic residues</keyword>
<dbReference type="InterPro" id="IPR000519">
    <property type="entry name" value="P_trefoil_dom"/>
</dbReference>
<evidence type="ECO:0000256" key="5">
    <source>
        <dbReference type="ARBA" id="ARBA00022692"/>
    </source>
</evidence>
<dbReference type="Pfam" id="PF00100">
    <property type="entry name" value="Zona_pellucida"/>
    <property type="match status" value="1"/>
</dbReference>
<protein>
    <submittedName>
        <fullName evidence="16">Transcript variant X1</fullName>
    </submittedName>
</protein>
<dbReference type="CDD" id="cd00111">
    <property type="entry name" value="Trefoil"/>
    <property type="match status" value="1"/>
</dbReference>
<comment type="caution">
    <text evidence="11">Lacks conserved residue(s) required for the propagation of feature annotation.</text>
</comment>
<gene>
    <name evidence="16" type="ORF">G4P62_017281</name>
</gene>
<evidence type="ECO:0000313" key="16">
    <source>
        <dbReference type="EMBL" id="KAF7210983.1"/>
    </source>
</evidence>
<evidence type="ECO:0000313" key="17">
    <source>
        <dbReference type="Proteomes" id="UP000822369"/>
    </source>
</evidence>
<dbReference type="InterPro" id="IPR051148">
    <property type="entry name" value="Zona_Pellucida_Domain_gp"/>
</dbReference>
<keyword evidence="3" id="KW-0964">Secreted</keyword>
<dbReference type="GO" id="GO:0035804">
    <property type="term" value="F:structural constituent of egg coat"/>
    <property type="evidence" value="ECO:0007669"/>
    <property type="project" value="TreeGrafter"/>
</dbReference>
<dbReference type="SMART" id="SM00018">
    <property type="entry name" value="PD"/>
    <property type="match status" value="1"/>
</dbReference>
<feature type="compositionally biased region" description="Acidic residues" evidence="12">
    <location>
        <begin position="81"/>
        <end position="96"/>
    </location>
</feature>
<dbReference type="Gene3D" id="2.60.40.3210">
    <property type="entry name" value="Zona pellucida, ZP-N domain"/>
    <property type="match status" value="1"/>
</dbReference>
<dbReference type="PANTHER" id="PTHR23343">
    <property type="entry name" value="ZONA PELLUCIDA SPERM-BINDING PROTEIN"/>
    <property type="match status" value="1"/>
</dbReference>
<evidence type="ECO:0000256" key="4">
    <source>
        <dbReference type="ARBA" id="ARBA00022685"/>
    </source>
</evidence>
<evidence type="ECO:0000256" key="6">
    <source>
        <dbReference type="ARBA" id="ARBA00022989"/>
    </source>
</evidence>
<dbReference type="EMBL" id="JAAVVJ010000012">
    <property type="protein sequence ID" value="KAF7210983.1"/>
    <property type="molecule type" value="Genomic_DNA"/>
</dbReference>
<evidence type="ECO:0000256" key="1">
    <source>
        <dbReference type="ARBA" id="ARBA00004251"/>
    </source>
</evidence>
<evidence type="ECO:0000256" key="10">
    <source>
        <dbReference type="ARBA" id="ARBA00024183"/>
    </source>
</evidence>
<evidence type="ECO:0000256" key="11">
    <source>
        <dbReference type="PROSITE-ProRule" id="PRU00779"/>
    </source>
</evidence>
<keyword evidence="13" id="KW-0732">Signal</keyword>
<dbReference type="SMART" id="SM00241">
    <property type="entry name" value="ZP"/>
    <property type="match status" value="1"/>
</dbReference>
<keyword evidence="3" id="KW-0272">Extracellular matrix</keyword>
<evidence type="ECO:0000256" key="12">
    <source>
        <dbReference type="SAM" id="MobiDB-lite"/>
    </source>
</evidence>
<reference evidence="16" key="1">
    <citation type="submission" date="2020-03" db="EMBL/GenBank/DDBJ databases">
        <title>Intra-Species Differences in Population Size shape Life History and Genome Evolution.</title>
        <authorList>
            <person name="Willemsen D."/>
            <person name="Cui R."/>
            <person name="Valenzano D.R."/>
        </authorList>
    </citation>
    <scope>NUCLEOTIDE SEQUENCE</scope>
    <source>
        <strain evidence="16">GRZ</strain>
        <tissue evidence="16">Whole</tissue>
    </source>
</reference>
<feature type="domain" description="P-type" evidence="15">
    <location>
        <begin position="332"/>
        <end position="372"/>
    </location>
</feature>
<dbReference type="KEGG" id="nfu:107394614"/>
<keyword evidence="9" id="KW-0278">Fertilization</keyword>
<dbReference type="PROSITE" id="PS51448">
    <property type="entry name" value="P_TREFOIL_2"/>
    <property type="match status" value="1"/>
</dbReference>
<dbReference type="SUPFAM" id="SSF57492">
    <property type="entry name" value="Trefoil"/>
    <property type="match status" value="1"/>
</dbReference>
<accession>A0A9D3BLF9</accession>
<feature type="region of interest" description="Disordered" evidence="12">
    <location>
        <begin position="304"/>
        <end position="324"/>
    </location>
</feature>
<dbReference type="Gene3D" id="4.10.110.10">
    <property type="entry name" value="Spasmolytic Protein, domain 1"/>
    <property type="match status" value="1"/>
</dbReference>
<feature type="chain" id="PRO_5038470245" evidence="13">
    <location>
        <begin position="22"/>
        <end position="647"/>
    </location>
</feature>
<dbReference type="Proteomes" id="UP000822369">
    <property type="component" value="Chromosome 12"/>
</dbReference>
<dbReference type="AlphaFoldDB" id="A0A9D3BLF9"/>
<dbReference type="InterPro" id="IPR055355">
    <property type="entry name" value="ZP-C"/>
</dbReference>
<dbReference type="PROSITE" id="PS51034">
    <property type="entry name" value="ZP_2"/>
    <property type="match status" value="1"/>
</dbReference>
<keyword evidence="7" id="KW-0472">Membrane</keyword>
<keyword evidence="8 11" id="KW-1015">Disulfide bond</keyword>
<dbReference type="GO" id="GO:0060468">
    <property type="term" value="P:prevention of polyspermy"/>
    <property type="evidence" value="ECO:0007669"/>
    <property type="project" value="TreeGrafter"/>
</dbReference>
<evidence type="ECO:0000259" key="15">
    <source>
        <dbReference type="PROSITE" id="PS51448"/>
    </source>
</evidence>
<name>A0A9D3BLF9_NOTFU</name>
<feature type="signal peptide" evidence="13">
    <location>
        <begin position="1"/>
        <end position="21"/>
    </location>
</feature>
<dbReference type="InterPro" id="IPR042235">
    <property type="entry name" value="ZP-C_dom"/>
</dbReference>
<keyword evidence="5" id="KW-0812">Transmembrane</keyword>
<keyword evidence="2" id="KW-1003">Cell membrane</keyword>
<evidence type="ECO:0000256" key="8">
    <source>
        <dbReference type="ARBA" id="ARBA00023157"/>
    </source>
</evidence>
<dbReference type="GO" id="GO:0032190">
    <property type="term" value="F:acrosin binding"/>
    <property type="evidence" value="ECO:0007669"/>
    <property type="project" value="TreeGrafter"/>
</dbReference>
<evidence type="ECO:0000256" key="7">
    <source>
        <dbReference type="ARBA" id="ARBA00023136"/>
    </source>
</evidence>
<evidence type="ECO:0000259" key="14">
    <source>
        <dbReference type="PROSITE" id="PS51034"/>
    </source>
</evidence>
<keyword evidence="6" id="KW-1133">Transmembrane helix</keyword>
<evidence type="ECO:0000256" key="9">
    <source>
        <dbReference type="ARBA" id="ARBA00023279"/>
    </source>
</evidence>
<proteinExistence type="predicted"/>
<dbReference type="GO" id="GO:0005886">
    <property type="term" value="C:plasma membrane"/>
    <property type="evidence" value="ECO:0007669"/>
    <property type="project" value="UniProtKB-SubCell"/>
</dbReference>
<dbReference type="OrthoDB" id="9907024at2759"/>
<dbReference type="InterPro" id="IPR001507">
    <property type="entry name" value="ZP_dom"/>
</dbReference>
<comment type="caution">
    <text evidence="16">The sequence shown here is derived from an EMBL/GenBank/DDBJ whole genome shotgun (WGS) entry which is preliminary data.</text>
</comment>
<sequence>MAWPQVEQLLVLTLLLVSVRGWERISKINDDDLYDLSNYEDGLFEEAESVATSETSPELAVVDPKSFSAGETSSKESLEETKDDDYDDYEDEVPDEAEGHATSELVNLLTNHLVEDKSGASHHPDAEKNNFHVEFVEVSPRTWIGCAGPNSEGIYVVCSQDGFQIALPPGQLSLIQVVGSKNISVEDAPESCGFHLNHLKNILTVGFTGCNVKEDVEDVYSLQLSLCVSGQTKEFVAFCVESTKFDTGPLPRFFSRRTKCDKKSTIPLAVTAKPSKCAHRMTPSPTSTDKPGTAKLGEWFDKQSMTKMDKPEPDSPVDSECKSGASELQKPHKCAVDIEEQIPCGNSRISPSSCEKRGCCVDFSTNHCYYPLDECTVDRHFVFAIRRDCARIPFDPRKLVIPGGDLCKPAIVNAEVAIFKVKLGDCGDRSYEVGGMNVHLIEVQTIINALNLKYGIITRTDPLRFMIECRYSKHGDAAVEMSLASVGYMVKTSSSNLPSSIISSGLYDVELKIAKNDAYSSYFPTYHQPLQLLLGRPVYLELNLRSPKPDAVILVNYCLAYPRSAKNALVLIHEGCANPNDPTVSILKVNGSPNNLHQRRFTVEAFQFMDQKTNMFLNEEIYFMCSAEVCIPAEKTCEERCFAGKDL</sequence>
<organism evidence="16 17">
    <name type="scientific">Nothobranchius furzeri</name>
    <name type="common">Turquoise killifish</name>
    <dbReference type="NCBI Taxonomy" id="105023"/>
    <lineage>
        <taxon>Eukaryota</taxon>
        <taxon>Metazoa</taxon>
        <taxon>Chordata</taxon>
        <taxon>Craniata</taxon>
        <taxon>Vertebrata</taxon>
        <taxon>Euteleostomi</taxon>
        <taxon>Actinopterygii</taxon>
        <taxon>Neopterygii</taxon>
        <taxon>Teleostei</taxon>
        <taxon>Neoteleostei</taxon>
        <taxon>Acanthomorphata</taxon>
        <taxon>Ovalentaria</taxon>
        <taxon>Atherinomorphae</taxon>
        <taxon>Cyprinodontiformes</taxon>
        <taxon>Nothobranchiidae</taxon>
        <taxon>Nothobranchius</taxon>
    </lineage>
</organism>
<dbReference type="GO" id="GO:0035805">
    <property type="term" value="C:egg coat"/>
    <property type="evidence" value="ECO:0007669"/>
    <property type="project" value="UniProtKB-SubCell"/>
</dbReference>
<feature type="disulfide bond" evidence="11">
    <location>
        <begin position="334"/>
        <end position="360"/>
    </location>
</feature>
<evidence type="ECO:0000256" key="2">
    <source>
        <dbReference type="ARBA" id="ARBA00022475"/>
    </source>
</evidence>
<evidence type="ECO:0000256" key="13">
    <source>
        <dbReference type="SAM" id="SignalP"/>
    </source>
</evidence>
<dbReference type="GO" id="GO:0007339">
    <property type="term" value="P:binding of sperm to zona pellucida"/>
    <property type="evidence" value="ECO:0007669"/>
    <property type="project" value="TreeGrafter"/>
</dbReference>
<dbReference type="Gene3D" id="2.60.40.4100">
    <property type="entry name" value="Zona pellucida, ZP-C domain"/>
    <property type="match status" value="1"/>
</dbReference>
<comment type="subcellular location">
    <subcellularLocation>
        <location evidence="1">Cell membrane</location>
        <topology evidence="1">Single-pass type I membrane protein</topology>
    </subcellularLocation>
    <subcellularLocation>
        <location evidence="10">Zona pellucida</location>
    </subcellularLocation>
</comment>
<dbReference type="Pfam" id="PF00088">
    <property type="entry name" value="Trefoil"/>
    <property type="match status" value="1"/>
</dbReference>
<feature type="domain" description="ZP" evidence="14">
    <location>
        <begin position="374"/>
        <end position="644"/>
    </location>
</feature>